<dbReference type="GO" id="GO:0005744">
    <property type="term" value="C:TIM23 mitochondrial import inner membrane translocase complex"/>
    <property type="evidence" value="ECO:0007669"/>
    <property type="project" value="TreeGrafter"/>
</dbReference>
<proteinExistence type="inferred from homology"/>
<comment type="similarity">
    <text evidence="2">Belongs to the MGR2 family.</text>
</comment>
<gene>
    <name evidence="7" type="ORF">BJ085DRAFT_1849</name>
</gene>
<accession>A0A4P9ZX55</accession>
<dbReference type="GO" id="GO:0030150">
    <property type="term" value="P:protein import into mitochondrial matrix"/>
    <property type="evidence" value="ECO:0007669"/>
    <property type="project" value="TreeGrafter"/>
</dbReference>
<feature type="non-terminal residue" evidence="7">
    <location>
        <position position="76"/>
    </location>
</feature>
<evidence type="ECO:0000256" key="6">
    <source>
        <dbReference type="SAM" id="Phobius"/>
    </source>
</evidence>
<dbReference type="GO" id="GO:0045039">
    <property type="term" value="P:protein insertion into mitochondrial inner membrane"/>
    <property type="evidence" value="ECO:0007669"/>
    <property type="project" value="TreeGrafter"/>
</dbReference>
<evidence type="ECO:0000256" key="1">
    <source>
        <dbReference type="ARBA" id="ARBA00004370"/>
    </source>
</evidence>
<dbReference type="Pfam" id="PF10247">
    <property type="entry name" value="Romo1"/>
    <property type="match status" value="1"/>
</dbReference>
<protein>
    <submittedName>
        <fullName evidence="7">Reactive oxygen species modulator 1</fullName>
    </submittedName>
</protein>
<comment type="subcellular location">
    <subcellularLocation>
        <location evidence="1">Membrane</location>
    </subcellularLocation>
</comment>
<dbReference type="SMART" id="SM01378">
    <property type="entry name" value="Romo1"/>
    <property type="match status" value="1"/>
</dbReference>
<sequence>MAEPTAWDKMKLGALMGGTVGLGLGAVFGIVTILRVGPGPKGYLSTMGQYMLSSAATFGFFMSIGSVIRSDGQWNE</sequence>
<reference evidence="8" key="1">
    <citation type="journal article" date="2018" name="Nat. Microbiol.">
        <title>Leveraging single-cell genomics to expand the fungal tree of life.</title>
        <authorList>
            <person name="Ahrendt S.R."/>
            <person name="Quandt C.A."/>
            <person name="Ciobanu D."/>
            <person name="Clum A."/>
            <person name="Salamov A."/>
            <person name="Andreopoulos B."/>
            <person name="Cheng J.F."/>
            <person name="Woyke T."/>
            <person name="Pelin A."/>
            <person name="Henrissat B."/>
            <person name="Reynolds N.K."/>
            <person name="Benny G.L."/>
            <person name="Smith M.E."/>
            <person name="James T.Y."/>
            <person name="Grigoriev I.V."/>
        </authorList>
    </citation>
    <scope>NUCLEOTIDE SEQUENCE [LARGE SCALE GENOMIC DNA]</scope>
    <source>
        <strain evidence="8">RSA 468</strain>
    </source>
</reference>
<keyword evidence="5 6" id="KW-0472">Membrane</keyword>
<organism evidence="7 8">
    <name type="scientific">Dimargaris cristalligena</name>
    <dbReference type="NCBI Taxonomy" id="215637"/>
    <lineage>
        <taxon>Eukaryota</taxon>
        <taxon>Fungi</taxon>
        <taxon>Fungi incertae sedis</taxon>
        <taxon>Zoopagomycota</taxon>
        <taxon>Kickxellomycotina</taxon>
        <taxon>Dimargaritomycetes</taxon>
        <taxon>Dimargaritales</taxon>
        <taxon>Dimargaritaceae</taxon>
        <taxon>Dimargaris</taxon>
    </lineage>
</organism>
<keyword evidence="4 6" id="KW-1133">Transmembrane helix</keyword>
<evidence type="ECO:0000256" key="3">
    <source>
        <dbReference type="ARBA" id="ARBA00022692"/>
    </source>
</evidence>
<dbReference type="EMBL" id="ML002427">
    <property type="protein sequence ID" value="RKP37938.1"/>
    <property type="molecule type" value="Genomic_DNA"/>
</dbReference>
<evidence type="ECO:0000256" key="5">
    <source>
        <dbReference type="ARBA" id="ARBA00023136"/>
    </source>
</evidence>
<evidence type="ECO:0000256" key="4">
    <source>
        <dbReference type="ARBA" id="ARBA00022989"/>
    </source>
</evidence>
<feature type="transmembrane region" description="Helical" evidence="6">
    <location>
        <begin position="48"/>
        <end position="68"/>
    </location>
</feature>
<dbReference type="InterPro" id="IPR018450">
    <property type="entry name" value="Romo1/Mgr2"/>
</dbReference>
<evidence type="ECO:0000313" key="7">
    <source>
        <dbReference type="EMBL" id="RKP37938.1"/>
    </source>
</evidence>
<keyword evidence="8" id="KW-1185">Reference proteome</keyword>
<dbReference type="STRING" id="215637.A0A4P9ZX55"/>
<dbReference type="AlphaFoldDB" id="A0A4P9ZX55"/>
<keyword evidence="3 6" id="KW-0812">Transmembrane</keyword>
<dbReference type="PANTHER" id="PTHR28525:SF1">
    <property type="entry name" value="REACTIVE OXYGEN SPECIES MODULATOR 1"/>
    <property type="match status" value="1"/>
</dbReference>
<dbReference type="PANTHER" id="PTHR28525">
    <property type="entry name" value="REACTIVE OXYGEN SPECIES MODULATOR 1"/>
    <property type="match status" value="1"/>
</dbReference>
<name>A0A4P9ZX55_9FUNG</name>
<evidence type="ECO:0000256" key="2">
    <source>
        <dbReference type="ARBA" id="ARBA00007839"/>
    </source>
</evidence>
<feature type="transmembrane region" description="Helical" evidence="6">
    <location>
        <begin position="12"/>
        <end position="36"/>
    </location>
</feature>
<dbReference type="Proteomes" id="UP000268162">
    <property type="component" value="Unassembled WGS sequence"/>
</dbReference>
<evidence type="ECO:0000313" key="8">
    <source>
        <dbReference type="Proteomes" id="UP000268162"/>
    </source>
</evidence>